<keyword evidence="7" id="KW-1185">Reference proteome</keyword>
<gene>
    <name evidence="6" type="ordered locus">Sked_12800</name>
</gene>
<keyword evidence="4 5" id="KW-0472">Membrane</keyword>
<dbReference type="AlphaFoldDB" id="D1BEE4"/>
<dbReference type="PANTHER" id="PTHR42723:SF1">
    <property type="entry name" value="CHLOROPHYLL SYNTHASE, CHLOROPLASTIC"/>
    <property type="match status" value="1"/>
</dbReference>
<feature type="transmembrane region" description="Helical" evidence="5">
    <location>
        <begin position="43"/>
        <end position="66"/>
    </location>
</feature>
<dbReference type="GO" id="GO:0016765">
    <property type="term" value="F:transferase activity, transferring alkyl or aryl (other than methyl) groups"/>
    <property type="evidence" value="ECO:0007669"/>
    <property type="project" value="InterPro"/>
</dbReference>
<accession>D1BEE4</accession>
<dbReference type="InterPro" id="IPR044878">
    <property type="entry name" value="UbiA_sf"/>
</dbReference>
<dbReference type="InterPro" id="IPR000537">
    <property type="entry name" value="UbiA_prenyltransferase"/>
</dbReference>
<dbReference type="Proteomes" id="UP000000322">
    <property type="component" value="Chromosome"/>
</dbReference>
<protein>
    <submittedName>
        <fullName evidence="6">4-hydroxybenzoate polyprenyltransferase-like prenyltransferase</fullName>
    </submittedName>
</protein>
<dbReference type="Gene3D" id="1.20.120.1780">
    <property type="entry name" value="UbiA prenyltransferase"/>
    <property type="match status" value="1"/>
</dbReference>
<reference evidence="6 7" key="1">
    <citation type="journal article" date="2009" name="Stand. Genomic Sci.">
        <title>Complete genome sequence of Sanguibacter keddieii type strain (ST-74).</title>
        <authorList>
            <person name="Ivanova N."/>
            <person name="Sikorski J."/>
            <person name="Sims D."/>
            <person name="Brettin T."/>
            <person name="Detter J.C."/>
            <person name="Han C."/>
            <person name="Lapidus A."/>
            <person name="Copeland A."/>
            <person name="Glavina Del Rio T."/>
            <person name="Nolan M."/>
            <person name="Chen F."/>
            <person name="Lucas S."/>
            <person name="Tice H."/>
            <person name="Cheng J.F."/>
            <person name="Bruce D."/>
            <person name="Goodwin L."/>
            <person name="Pitluck S."/>
            <person name="Pati A."/>
            <person name="Mavromatis K."/>
            <person name="Chen A."/>
            <person name="Palaniappan K."/>
            <person name="D'haeseleer P."/>
            <person name="Chain P."/>
            <person name="Bristow J."/>
            <person name="Eisen J.A."/>
            <person name="Markowitz V."/>
            <person name="Hugenholtz P."/>
            <person name="Goker M."/>
            <person name="Pukall R."/>
            <person name="Klenk H.P."/>
            <person name="Kyrpides N.C."/>
        </authorList>
    </citation>
    <scope>NUCLEOTIDE SEQUENCE [LARGE SCALE GENOMIC DNA]</scope>
    <source>
        <strain evidence="7">ATCC 51767 / DSM 10542 / NCFB 3025 / ST-74</strain>
    </source>
</reference>
<evidence type="ECO:0000256" key="3">
    <source>
        <dbReference type="ARBA" id="ARBA00022989"/>
    </source>
</evidence>
<keyword evidence="2 5" id="KW-0812">Transmembrane</keyword>
<name>D1BEE4_SANKS</name>
<feature type="transmembrane region" description="Helical" evidence="5">
    <location>
        <begin position="257"/>
        <end position="276"/>
    </location>
</feature>
<dbReference type="STRING" id="446469.Sked_12800"/>
<dbReference type="OrthoDB" id="1416782at2"/>
<dbReference type="InterPro" id="IPR050475">
    <property type="entry name" value="Prenyltransferase_related"/>
</dbReference>
<feature type="transmembrane region" description="Helical" evidence="5">
    <location>
        <begin position="195"/>
        <end position="217"/>
    </location>
</feature>
<sequence>MSTPTSSTPQTPSAARASAGSVVASVVGSSRPISWINTAYPFAAAYLMSGGGITATFVVGTLYFLIPYNLLMYGINDVFDYESDLRNPRKGGVEGIVLDRRMHRVTLWSAVLSNLPFLVFLVAVALAWPGLGAPDEISPVACLVTLAVSVFAVVAYSAPGLRFKERPVLDSLTSSTHFVSPAVVGLVYAGSSFSAPVVFTLAAFFLWGVASQAFGAVQDIEADREADIASIGTVFGASRTVLFAMAAYAASALLMTGAGWPGVLAAVVPVLYLVNIAPYRSLSDADCERANAGWKRFLWLNIVSGFLITQLLIWIALR</sequence>
<dbReference type="KEGG" id="ske:Sked_12800"/>
<feature type="transmembrane region" description="Helical" evidence="5">
    <location>
        <begin position="168"/>
        <end position="189"/>
    </location>
</feature>
<feature type="transmembrane region" description="Helical" evidence="5">
    <location>
        <begin position="137"/>
        <end position="156"/>
    </location>
</feature>
<dbReference type="EMBL" id="CP001819">
    <property type="protein sequence ID" value="ACZ21222.1"/>
    <property type="molecule type" value="Genomic_DNA"/>
</dbReference>
<evidence type="ECO:0000313" key="7">
    <source>
        <dbReference type="Proteomes" id="UP000000322"/>
    </source>
</evidence>
<evidence type="ECO:0000256" key="2">
    <source>
        <dbReference type="ARBA" id="ARBA00022692"/>
    </source>
</evidence>
<dbReference type="Gene3D" id="1.10.357.140">
    <property type="entry name" value="UbiA prenyltransferase"/>
    <property type="match status" value="1"/>
</dbReference>
<dbReference type="NCBIfam" id="NF009608">
    <property type="entry name" value="PRK13105.1"/>
    <property type="match status" value="1"/>
</dbReference>
<feature type="transmembrane region" description="Helical" evidence="5">
    <location>
        <begin position="297"/>
        <end position="317"/>
    </location>
</feature>
<evidence type="ECO:0000256" key="1">
    <source>
        <dbReference type="ARBA" id="ARBA00004141"/>
    </source>
</evidence>
<dbReference type="eggNOG" id="COG0382">
    <property type="taxonomic scope" value="Bacteria"/>
</dbReference>
<comment type="subcellular location">
    <subcellularLocation>
        <location evidence="1">Membrane</location>
        <topology evidence="1">Multi-pass membrane protein</topology>
    </subcellularLocation>
</comment>
<keyword evidence="3 5" id="KW-1133">Transmembrane helix</keyword>
<dbReference type="RefSeq" id="WP_012866291.1">
    <property type="nucleotide sequence ID" value="NC_013521.1"/>
</dbReference>
<feature type="transmembrane region" description="Helical" evidence="5">
    <location>
        <begin position="107"/>
        <end position="131"/>
    </location>
</feature>
<proteinExistence type="predicted"/>
<dbReference type="CDD" id="cd13966">
    <property type="entry name" value="PT_UbiA_4"/>
    <property type="match status" value="1"/>
</dbReference>
<dbReference type="Pfam" id="PF01040">
    <property type="entry name" value="UbiA"/>
    <property type="match status" value="1"/>
</dbReference>
<dbReference type="HOGENOM" id="CLU_058976_1_0_11"/>
<organism evidence="6 7">
    <name type="scientific">Sanguibacter keddieii (strain ATCC 51767 / DSM 10542 / NCFB 3025 / ST-74)</name>
    <dbReference type="NCBI Taxonomy" id="446469"/>
    <lineage>
        <taxon>Bacteria</taxon>
        <taxon>Bacillati</taxon>
        <taxon>Actinomycetota</taxon>
        <taxon>Actinomycetes</taxon>
        <taxon>Micrococcales</taxon>
        <taxon>Sanguibacteraceae</taxon>
        <taxon>Sanguibacter</taxon>
    </lineage>
</organism>
<evidence type="ECO:0000313" key="6">
    <source>
        <dbReference type="EMBL" id="ACZ21222.1"/>
    </source>
</evidence>
<dbReference type="GO" id="GO:0016020">
    <property type="term" value="C:membrane"/>
    <property type="evidence" value="ECO:0007669"/>
    <property type="project" value="UniProtKB-SubCell"/>
</dbReference>
<evidence type="ECO:0000256" key="5">
    <source>
        <dbReference type="SAM" id="Phobius"/>
    </source>
</evidence>
<feature type="transmembrane region" description="Helical" evidence="5">
    <location>
        <begin position="229"/>
        <end position="251"/>
    </location>
</feature>
<evidence type="ECO:0000256" key="4">
    <source>
        <dbReference type="ARBA" id="ARBA00023136"/>
    </source>
</evidence>
<dbReference type="PANTHER" id="PTHR42723">
    <property type="entry name" value="CHLOROPHYLL SYNTHASE"/>
    <property type="match status" value="1"/>
</dbReference>